<dbReference type="OrthoDB" id="9815592at2"/>
<dbReference type="EMBL" id="QYYD01000001">
    <property type="protein sequence ID" value="RJF78732.1"/>
    <property type="molecule type" value="Genomic_DNA"/>
</dbReference>
<proteinExistence type="predicted"/>
<keyword evidence="1" id="KW-0012">Acyltransferase</keyword>
<evidence type="ECO:0000313" key="1">
    <source>
        <dbReference type="EMBL" id="RJF78732.1"/>
    </source>
</evidence>
<dbReference type="Pfam" id="PF00132">
    <property type="entry name" value="Hexapep"/>
    <property type="match status" value="1"/>
</dbReference>
<comment type="caution">
    <text evidence="1">The sequence shown here is derived from an EMBL/GenBank/DDBJ whole genome shotgun (WGS) entry which is preliminary data.</text>
</comment>
<dbReference type="Gene3D" id="2.160.10.10">
    <property type="entry name" value="Hexapeptide repeat proteins"/>
    <property type="match status" value="1"/>
</dbReference>
<keyword evidence="1" id="KW-0808">Transferase</keyword>
<organism evidence="1 2">
    <name type="scientific">Rhodopseudomonas palustris</name>
    <dbReference type="NCBI Taxonomy" id="1076"/>
    <lineage>
        <taxon>Bacteria</taxon>
        <taxon>Pseudomonadati</taxon>
        <taxon>Pseudomonadota</taxon>
        <taxon>Alphaproteobacteria</taxon>
        <taxon>Hyphomicrobiales</taxon>
        <taxon>Nitrobacteraceae</taxon>
        <taxon>Rhodopseudomonas</taxon>
    </lineage>
</organism>
<accession>A0A418VQU4</accession>
<dbReference type="AlphaFoldDB" id="A0A418VQU4"/>
<evidence type="ECO:0000313" key="2">
    <source>
        <dbReference type="Proteomes" id="UP000285523"/>
    </source>
</evidence>
<dbReference type="InterPro" id="IPR001451">
    <property type="entry name" value="Hexapep"/>
</dbReference>
<dbReference type="InterPro" id="IPR051159">
    <property type="entry name" value="Hexapeptide_acetyltransf"/>
</dbReference>
<dbReference type="SUPFAM" id="SSF51161">
    <property type="entry name" value="Trimeric LpxA-like enzymes"/>
    <property type="match status" value="1"/>
</dbReference>
<protein>
    <submittedName>
        <fullName evidence="1">Acyltransferase</fullName>
    </submittedName>
</protein>
<gene>
    <name evidence="1" type="ORF">D4Q52_00795</name>
</gene>
<dbReference type="Proteomes" id="UP000285523">
    <property type="component" value="Unassembled WGS sequence"/>
</dbReference>
<dbReference type="RefSeq" id="WP_119854629.1">
    <property type="nucleotide sequence ID" value="NZ_QYYD01000001.1"/>
</dbReference>
<dbReference type="PANTHER" id="PTHR23416">
    <property type="entry name" value="SIALIC ACID SYNTHASE-RELATED"/>
    <property type="match status" value="1"/>
</dbReference>
<reference evidence="1 2" key="1">
    <citation type="submission" date="2018-09" db="EMBL/GenBank/DDBJ databases">
        <title>Draft genome sequence of Rhodopseudomonas palustris 2.1.18.</title>
        <authorList>
            <person name="Robertson S.L."/>
            <person name="Meyer T.E."/>
            <person name="Kyndt J.A."/>
        </authorList>
    </citation>
    <scope>NUCLEOTIDE SEQUENCE [LARGE SCALE GENOMIC DNA]</scope>
    <source>
        <strain evidence="1 2">2.1.18</strain>
    </source>
</reference>
<dbReference type="GO" id="GO:0016746">
    <property type="term" value="F:acyltransferase activity"/>
    <property type="evidence" value="ECO:0007669"/>
    <property type="project" value="UniProtKB-KW"/>
</dbReference>
<sequence>MPSMLGKIGNGVKSMIDPLVWMHSLRILHFYGYKHVREKRKIKMGRDQVFAPNVSIANGERITLGHRCHVGERVCLWAGNSSGRILLGDDVMIGPNTIVTASDYGLVEGTPPAFQPKNERDIVIREGVWIGANAVITAGVTIEAGCIVGAGSVVTRDLPANMICAGAPARAIRPRPKPIGAPT</sequence>
<name>A0A418VQU4_RHOPL</name>
<dbReference type="InterPro" id="IPR011004">
    <property type="entry name" value="Trimer_LpxA-like_sf"/>
</dbReference>
<dbReference type="CDD" id="cd04647">
    <property type="entry name" value="LbH_MAT_like"/>
    <property type="match status" value="1"/>
</dbReference>